<keyword evidence="4" id="KW-0547">Nucleotide-binding</keyword>
<sequence length="234" mass="25754">MSAAFFNQGCLGVVLAGGKSSRMGSNKALLMRNQAAVHGQAGRNENMLSYSKGLLKNIGINNIVVSGNLDGSDIANGNSEHYVADQFAELGPMGGIYSVIKKYQPKSLLILPVDLPLMTKETLAQLKIKGELAQKACFFADHFLPLYLPNNAFVEQFFITHFVQYLQNNKSALSEKNNRKKNGPSIRSMFAQVPHQALALKSPQCLFNTNTPQEWQQAQLGINHLDNKIKKLSC</sequence>
<dbReference type="Proteomes" id="UP000321525">
    <property type="component" value="Unassembled WGS sequence"/>
</dbReference>
<evidence type="ECO:0000259" key="8">
    <source>
        <dbReference type="Pfam" id="PF12804"/>
    </source>
</evidence>
<dbReference type="InterPro" id="IPR025877">
    <property type="entry name" value="MobA-like_NTP_Trfase"/>
</dbReference>
<dbReference type="AlphaFoldDB" id="A0A5C6QU05"/>
<reference evidence="10 12" key="1">
    <citation type="submission" date="2019-07" db="EMBL/GenBank/DDBJ databases">
        <title>Genomes of sea-ice associated Colwellia species.</title>
        <authorList>
            <person name="Bowman J.P."/>
        </authorList>
    </citation>
    <scope>NUCLEOTIDE SEQUENCE [LARGE SCALE GENOMIC DNA]</scope>
    <source>
        <strain evidence="9 11">ACAM 607</strain>
        <strain evidence="10 12">IC036</strain>
    </source>
</reference>
<dbReference type="Pfam" id="PF12804">
    <property type="entry name" value="NTP_transf_3"/>
    <property type="match status" value="1"/>
</dbReference>
<dbReference type="GO" id="GO:0005525">
    <property type="term" value="F:GTP binding"/>
    <property type="evidence" value="ECO:0007669"/>
    <property type="project" value="UniProtKB-KW"/>
</dbReference>
<dbReference type="GO" id="GO:0046872">
    <property type="term" value="F:metal ion binding"/>
    <property type="evidence" value="ECO:0007669"/>
    <property type="project" value="UniProtKB-KW"/>
</dbReference>
<keyword evidence="10" id="KW-0548">Nucleotidyltransferase</keyword>
<dbReference type="SUPFAM" id="SSF53448">
    <property type="entry name" value="Nucleotide-diphospho-sugar transferases"/>
    <property type="match status" value="1"/>
</dbReference>
<evidence type="ECO:0000256" key="4">
    <source>
        <dbReference type="ARBA" id="ARBA00022741"/>
    </source>
</evidence>
<dbReference type="RefSeq" id="WP_146797960.1">
    <property type="nucleotide sequence ID" value="NZ_VOLP01000004.1"/>
</dbReference>
<keyword evidence="11" id="KW-1185">Reference proteome</keyword>
<accession>A0A5C6QU05</accession>
<feature type="domain" description="MobA-like NTP transferase" evidence="8">
    <location>
        <begin position="12"/>
        <end position="129"/>
    </location>
</feature>
<dbReference type="InterPro" id="IPR029044">
    <property type="entry name" value="Nucleotide-diphossugar_trans"/>
</dbReference>
<protein>
    <submittedName>
        <fullName evidence="10">Molybdenum cofactor guanylyltransferase</fullName>
    </submittedName>
</protein>
<keyword evidence="5" id="KW-0460">Magnesium</keyword>
<dbReference type="CDD" id="cd02503">
    <property type="entry name" value="MobA"/>
    <property type="match status" value="1"/>
</dbReference>
<dbReference type="InterPro" id="IPR013482">
    <property type="entry name" value="Molybde_CF_guanTrfase"/>
</dbReference>
<evidence type="ECO:0000256" key="5">
    <source>
        <dbReference type="ARBA" id="ARBA00022842"/>
    </source>
</evidence>
<evidence type="ECO:0000256" key="7">
    <source>
        <dbReference type="ARBA" id="ARBA00023150"/>
    </source>
</evidence>
<dbReference type="EMBL" id="VOLQ01000001">
    <property type="protein sequence ID" value="TWX72389.1"/>
    <property type="molecule type" value="Genomic_DNA"/>
</dbReference>
<gene>
    <name evidence="9" type="ORF">ESZ26_02515</name>
    <name evidence="10" type="ORF">ESZ27_00850</name>
</gene>
<dbReference type="GO" id="GO:1902758">
    <property type="term" value="P:bis(molybdopterin guanine dinucleotide)molybdenum biosynthetic process"/>
    <property type="evidence" value="ECO:0007669"/>
    <property type="project" value="TreeGrafter"/>
</dbReference>
<dbReference type="OrthoDB" id="9788394at2"/>
<keyword evidence="3" id="KW-0479">Metal-binding</keyword>
<evidence type="ECO:0000313" key="11">
    <source>
        <dbReference type="Proteomes" id="UP000321525"/>
    </source>
</evidence>
<evidence type="ECO:0000256" key="1">
    <source>
        <dbReference type="ARBA" id="ARBA00022490"/>
    </source>
</evidence>
<keyword evidence="1" id="KW-0963">Cytoplasm</keyword>
<evidence type="ECO:0000313" key="9">
    <source>
        <dbReference type="EMBL" id="TWX62279.1"/>
    </source>
</evidence>
<keyword evidence="7" id="KW-0501">Molybdenum cofactor biosynthesis</keyword>
<dbReference type="GO" id="GO:0016779">
    <property type="term" value="F:nucleotidyltransferase activity"/>
    <property type="evidence" value="ECO:0007669"/>
    <property type="project" value="UniProtKB-KW"/>
</dbReference>
<evidence type="ECO:0000256" key="6">
    <source>
        <dbReference type="ARBA" id="ARBA00023134"/>
    </source>
</evidence>
<proteinExistence type="predicted"/>
<name>A0A5C6QU05_9GAMM</name>
<dbReference type="Gene3D" id="3.90.550.10">
    <property type="entry name" value="Spore Coat Polysaccharide Biosynthesis Protein SpsA, Chain A"/>
    <property type="match status" value="1"/>
</dbReference>
<evidence type="ECO:0000313" key="10">
    <source>
        <dbReference type="EMBL" id="TWX72389.1"/>
    </source>
</evidence>
<organism evidence="10 12">
    <name type="scientific">Colwellia hornerae</name>
    <dbReference type="NCBI Taxonomy" id="89402"/>
    <lineage>
        <taxon>Bacteria</taxon>
        <taxon>Pseudomonadati</taxon>
        <taxon>Pseudomonadota</taxon>
        <taxon>Gammaproteobacteria</taxon>
        <taxon>Alteromonadales</taxon>
        <taxon>Colwelliaceae</taxon>
        <taxon>Colwellia</taxon>
    </lineage>
</organism>
<evidence type="ECO:0000256" key="3">
    <source>
        <dbReference type="ARBA" id="ARBA00022723"/>
    </source>
</evidence>
<comment type="caution">
    <text evidence="10">The sequence shown here is derived from an EMBL/GenBank/DDBJ whole genome shotgun (WGS) entry which is preliminary data.</text>
</comment>
<dbReference type="Proteomes" id="UP000321917">
    <property type="component" value="Unassembled WGS sequence"/>
</dbReference>
<dbReference type="PANTHER" id="PTHR19136:SF81">
    <property type="entry name" value="MOLYBDENUM COFACTOR GUANYLYLTRANSFERASE"/>
    <property type="match status" value="1"/>
</dbReference>
<dbReference type="PANTHER" id="PTHR19136">
    <property type="entry name" value="MOLYBDENUM COFACTOR GUANYLYLTRANSFERASE"/>
    <property type="match status" value="1"/>
</dbReference>
<keyword evidence="2 10" id="KW-0808">Transferase</keyword>
<evidence type="ECO:0000256" key="2">
    <source>
        <dbReference type="ARBA" id="ARBA00022679"/>
    </source>
</evidence>
<dbReference type="EMBL" id="VOLR01000003">
    <property type="protein sequence ID" value="TWX62279.1"/>
    <property type="molecule type" value="Genomic_DNA"/>
</dbReference>
<keyword evidence="6" id="KW-0342">GTP-binding</keyword>
<evidence type="ECO:0000313" key="12">
    <source>
        <dbReference type="Proteomes" id="UP000321917"/>
    </source>
</evidence>